<dbReference type="PANTHER" id="PTHR37507">
    <property type="entry name" value="SPORULATION PROTEIN YDCC"/>
    <property type="match status" value="1"/>
</dbReference>
<accession>A0ABS4IKL7</accession>
<dbReference type="RefSeq" id="WP_209464501.1">
    <property type="nucleotide sequence ID" value="NZ_CP110224.1"/>
</dbReference>
<evidence type="ECO:0000313" key="2">
    <source>
        <dbReference type="Proteomes" id="UP001519345"/>
    </source>
</evidence>
<protein>
    <submittedName>
        <fullName evidence="1">Outer membrane lipoprotein-sorting protein</fullName>
    </submittedName>
</protein>
<sequence length="339" mass="38178">MKRIVGIWLPIVIGLILVLSACGEKSQEDVTGDLEGNLEDMSGYKAEAEMEINTGQENQTFNINVWHEAEEYYRVALTNNQDEEGSQIILKNDEGVFVLTPALNKHFEFQSEWPENSSQPYLYQSLVADIIADDEAEFETTDSNYIFRTKTNYQSNNNLPFQEIHLDKNTYNPVLVKVLDQDQNALVQVEFSEFEVDPSFEEDDFTIDKNMASGAVVDTPVSNDEMDDSLTVLYPTFMAGAELTEKVDVELENGKRSILTFTGEKNFTLVEETTNVAQTLSSPREVKGDIVNLGHTVAALSDNRLEWSHDGVDFTLASDELTREELIEVAQSVESEEVK</sequence>
<proteinExistence type="predicted"/>
<dbReference type="EMBL" id="JAGGKX010000026">
    <property type="protein sequence ID" value="MBP1971459.1"/>
    <property type="molecule type" value="Genomic_DNA"/>
</dbReference>
<dbReference type="InterPro" id="IPR029046">
    <property type="entry name" value="LolA/LolB/LppX"/>
</dbReference>
<dbReference type="PROSITE" id="PS51257">
    <property type="entry name" value="PROKAR_LIPOPROTEIN"/>
    <property type="match status" value="1"/>
</dbReference>
<keyword evidence="2" id="KW-1185">Reference proteome</keyword>
<name>A0ABS4IKL7_9BACI</name>
<reference evidence="1 2" key="1">
    <citation type="submission" date="2021-03" db="EMBL/GenBank/DDBJ databases">
        <title>Genomic Encyclopedia of Type Strains, Phase IV (KMG-IV): sequencing the most valuable type-strain genomes for metagenomic binning, comparative biology and taxonomic classification.</title>
        <authorList>
            <person name="Goeker M."/>
        </authorList>
    </citation>
    <scope>NUCLEOTIDE SEQUENCE [LARGE SCALE GENOMIC DNA]</scope>
    <source>
        <strain evidence="1 2">DSM 25609</strain>
    </source>
</reference>
<keyword evidence="1" id="KW-0449">Lipoprotein</keyword>
<dbReference type="PANTHER" id="PTHR37507:SF2">
    <property type="entry name" value="SPORULATION PROTEIN YDCC"/>
    <property type="match status" value="1"/>
</dbReference>
<evidence type="ECO:0000313" key="1">
    <source>
        <dbReference type="EMBL" id="MBP1971459.1"/>
    </source>
</evidence>
<dbReference type="Gene3D" id="2.50.20.10">
    <property type="entry name" value="Lipoprotein localisation LolA/LolB/LppX"/>
    <property type="match status" value="1"/>
</dbReference>
<dbReference type="InterPro" id="IPR052944">
    <property type="entry name" value="Sporulation_related"/>
</dbReference>
<gene>
    <name evidence="1" type="ORF">J2Z83_003598</name>
</gene>
<organism evidence="1 2">
    <name type="scientific">Virgibacillus natechei</name>
    <dbReference type="NCBI Taxonomy" id="1216297"/>
    <lineage>
        <taxon>Bacteria</taxon>
        <taxon>Bacillati</taxon>
        <taxon>Bacillota</taxon>
        <taxon>Bacilli</taxon>
        <taxon>Bacillales</taxon>
        <taxon>Bacillaceae</taxon>
        <taxon>Virgibacillus</taxon>
    </lineage>
</organism>
<dbReference type="SUPFAM" id="SSF89392">
    <property type="entry name" value="Prokaryotic lipoproteins and lipoprotein localization factors"/>
    <property type="match status" value="1"/>
</dbReference>
<comment type="caution">
    <text evidence="1">The sequence shown here is derived from an EMBL/GenBank/DDBJ whole genome shotgun (WGS) entry which is preliminary data.</text>
</comment>
<dbReference type="Proteomes" id="UP001519345">
    <property type="component" value="Unassembled WGS sequence"/>
</dbReference>